<proteinExistence type="inferred from homology"/>
<dbReference type="EMBL" id="JABTTQ020000773">
    <property type="protein sequence ID" value="KAK6137955.1"/>
    <property type="molecule type" value="Genomic_DNA"/>
</dbReference>
<dbReference type="PANTHER" id="PTHR31232:SF61">
    <property type="entry name" value="S-PROTEIN HOMOLOG"/>
    <property type="match status" value="1"/>
</dbReference>
<keyword evidence="8" id="KW-1185">Reference proteome</keyword>
<feature type="signal peptide" evidence="6">
    <location>
        <begin position="1"/>
        <end position="19"/>
    </location>
</feature>
<reference evidence="7 8" key="1">
    <citation type="journal article" date="2021" name="Comput. Struct. Biotechnol. J.">
        <title>De novo genome assembly of the potent medicinal plant Rehmannia glutinosa using nanopore technology.</title>
        <authorList>
            <person name="Ma L."/>
            <person name="Dong C."/>
            <person name="Song C."/>
            <person name="Wang X."/>
            <person name="Zheng X."/>
            <person name="Niu Y."/>
            <person name="Chen S."/>
            <person name="Feng W."/>
        </authorList>
    </citation>
    <scope>NUCLEOTIDE SEQUENCE [LARGE SCALE GENOMIC DNA]</scope>
    <source>
        <strain evidence="7">DH-2019</strain>
    </source>
</reference>
<dbReference type="PANTHER" id="PTHR31232">
    <property type="match status" value="1"/>
</dbReference>
<evidence type="ECO:0000256" key="5">
    <source>
        <dbReference type="ARBA" id="ARBA00022729"/>
    </source>
</evidence>
<sequence length="142" mass="16745">MTRTIIFKFLLLCFILYNASHFQASACFLPRLKYYVYVINNLPPNSTEPLKLHCASKDNDLGFHTLTLNQNFNFNFCDNPFATMFFCHLWWGNKNKAFDAYSARWNRNPCIEHHCYWATKSDGIYFSDAYPPDNLVKGCDWE</sequence>
<organism evidence="7 8">
    <name type="scientific">Rehmannia glutinosa</name>
    <name type="common">Chinese foxglove</name>
    <dbReference type="NCBI Taxonomy" id="99300"/>
    <lineage>
        <taxon>Eukaryota</taxon>
        <taxon>Viridiplantae</taxon>
        <taxon>Streptophyta</taxon>
        <taxon>Embryophyta</taxon>
        <taxon>Tracheophyta</taxon>
        <taxon>Spermatophyta</taxon>
        <taxon>Magnoliopsida</taxon>
        <taxon>eudicotyledons</taxon>
        <taxon>Gunneridae</taxon>
        <taxon>Pentapetalae</taxon>
        <taxon>asterids</taxon>
        <taxon>lamiids</taxon>
        <taxon>Lamiales</taxon>
        <taxon>Orobanchaceae</taxon>
        <taxon>Rehmannieae</taxon>
        <taxon>Rehmannia</taxon>
    </lineage>
</organism>
<comment type="caution">
    <text evidence="7">The sequence shown here is derived from an EMBL/GenBank/DDBJ whole genome shotgun (WGS) entry which is preliminary data.</text>
</comment>
<evidence type="ECO:0000313" key="7">
    <source>
        <dbReference type="EMBL" id="KAK6137955.1"/>
    </source>
</evidence>
<evidence type="ECO:0000256" key="1">
    <source>
        <dbReference type="ARBA" id="ARBA00004613"/>
    </source>
</evidence>
<evidence type="ECO:0000256" key="2">
    <source>
        <dbReference type="ARBA" id="ARBA00005581"/>
    </source>
</evidence>
<comment type="similarity">
    <text evidence="2 6">Belongs to the plant self-incompatibility (S1) protein family.</text>
</comment>
<dbReference type="Pfam" id="PF05938">
    <property type="entry name" value="Self-incomp_S1"/>
    <property type="match status" value="1"/>
</dbReference>
<evidence type="ECO:0000256" key="3">
    <source>
        <dbReference type="ARBA" id="ARBA00022471"/>
    </source>
</evidence>
<keyword evidence="4 6" id="KW-0964">Secreted</keyword>
<gene>
    <name evidence="7" type="ORF">DH2020_028302</name>
</gene>
<dbReference type="InterPro" id="IPR010264">
    <property type="entry name" value="Self-incomp_S1"/>
</dbReference>
<evidence type="ECO:0000256" key="4">
    <source>
        <dbReference type="ARBA" id="ARBA00022525"/>
    </source>
</evidence>
<dbReference type="Proteomes" id="UP001318860">
    <property type="component" value="Unassembled WGS sequence"/>
</dbReference>
<comment type="subcellular location">
    <subcellularLocation>
        <location evidence="1 6">Secreted</location>
    </subcellularLocation>
</comment>
<keyword evidence="5 6" id="KW-0732">Signal</keyword>
<accession>A0ABR0VUI7</accession>
<name>A0ABR0VUI7_REHGL</name>
<evidence type="ECO:0000256" key="6">
    <source>
        <dbReference type="RuleBase" id="RU367044"/>
    </source>
</evidence>
<evidence type="ECO:0000313" key="8">
    <source>
        <dbReference type="Proteomes" id="UP001318860"/>
    </source>
</evidence>
<feature type="chain" id="PRO_5044978753" description="S-protein homolog" evidence="6">
    <location>
        <begin position="20"/>
        <end position="142"/>
    </location>
</feature>
<keyword evidence="3 6" id="KW-0713">Self-incompatibility</keyword>
<protein>
    <recommendedName>
        <fullName evidence="6">S-protein homolog</fullName>
    </recommendedName>
</protein>